<comment type="caution">
    <text evidence="1">The sequence shown here is derived from an EMBL/GenBank/DDBJ whole genome shotgun (WGS) entry which is preliminary data.</text>
</comment>
<gene>
    <name evidence="1" type="ORF">AVEN_153731_1</name>
</gene>
<reference evidence="1 2" key="1">
    <citation type="journal article" date="2019" name="Sci. Rep.">
        <title>Orb-weaving spider Araneus ventricosus genome elucidates the spidroin gene catalogue.</title>
        <authorList>
            <person name="Kono N."/>
            <person name="Nakamura H."/>
            <person name="Ohtoshi R."/>
            <person name="Moran D.A.P."/>
            <person name="Shinohara A."/>
            <person name="Yoshida Y."/>
            <person name="Fujiwara M."/>
            <person name="Mori M."/>
            <person name="Tomita M."/>
            <person name="Arakawa K."/>
        </authorList>
    </citation>
    <scope>NUCLEOTIDE SEQUENCE [LARGE SCALE GENOMIC DNA]</scope>
</reference>
<sequence length="212" mass="23721">MDVHNGHIELMEDAVTDHDRLQEGEDARVQFSNSYYCSDGAPDCFSSGLSSLFDPVHIHDGGRRGLVEESRLSERRTWVRDSIPRKICCVYESCALKICQGSIVLPLHWCENLENGVPYQVSFLPSGHGPKLQGPSQNIHRVASKHMTTMVFVATSVRMTTAQSSIPQKIHKICRQGAHIGGQAFAHWCSMEVWRASCHNTGFSMPSYEKAF</sequence>
<dbReference type="AlphaFoldDB" id="A0A4Y2HNW1"/>
<dbReference type="Proteomes" id="UP000499080">
    <property type="component" value="Unassembled WGS sequence"/>
</dbReference>
<evidence type="ECO:0000313" key="2">
    <source>
        <dbReference type="Proteomes" id="UP000499080"/>
    </source>
</evidence>
<accession>A0A4Y2HNW1</accession>
<keyword evidence="2" id="KW-1185">Reference proteome</keyword>
<proteinExistence type="predicted"/>
<name>A0A4Y2HNW1_ARAVE</name>
<dbReference type="EMBL" id="BGPR01002046">
    <property type="protein sequence ID" value="GBM66813.1"/>
    <property type="molecule type" value="Genomic_DNA"/>
</dbReference>
<organism evidence="1 2">
    <name type="scientific">Araneus ventricosus</name>
    <name type="common">Orbweaver spider</name>
    <name type="synonym">Epeira ventricosa</name>
    <dbReference type="NCBI Taxonomy" id="182803"/>
    <lineage>
        <taxon>Eukaryota</taxon>
        <taxon>Metazoa</taxon>
        <taxon>Ecdysozoa</taxon>
        <taxon>Arthropoda</taxon>
        <taxon>Chelicerata</taxon>
        <taxon>Arachnida</taxon>
        <taxon>Araneae</taxon>
        <taxon>Araneomorphae</taxon>
        <taxon>Entelegynae</taxon>
        <taxon>Araneoidea</taxon>
        <taxon>Araneidae</taxon>
        <taxon>Araneus</taxon>
    </lineage>
</organism>
<evidence type="ECO:0000313" key="1">
    <source>
        <dbReference type="EMBL" id="GBM66813.1"/>
    </source>
</evidence>
<protein>
    <submittedName>
        <fullName evidence="1">Uncharacterized protein</fullName>
    </submittedName>
</protein>